<evidence type="ECO:0000256" key="8">
    <source>
        <dbReference type="PROSITE-ProRule" id="PRU01263"/>
    </source>
</evidence>
<dbReference type="SUPFAM" id="SSF57716">
    <property type="entry name" value="Glucocorticoid receptor-like (DNA-binding domain)"/>
    <property type="match status" value="1"/>
</dbReference>
<keyword evidence="4 8" id="KW-0862">Zinc</keyword>
<dbReference type="GO" id="GO:0008270">
    <property type="term" value="F:zinc ion binding"/>
    <property type="evidence" value="ECO:0007669"/>
    <property type="project" value="UniProtKB-UniRule"/>
</dbReference>
<dbReference type="AlphaFoldDB" id="A0A8S1DHU0"/>
<organism evidence="12 13">
    <name type="scientific">Cloeon dipterum</name>
    <dbReference type="NCBI Taxonomy" id="197152"/>
    <lineage>
        <taxon>Eukaryota</taxon>
        <taxon>Metazoa</taxon>
        <taxon>Ecdysozoa</taxon>
        <taxon>Arthropoda</taxon>
        <taxon>Hexapoda</taxon>
        <taxon>Insecta</taxon>
        <taxon>Pterygota</taxon>
        <taxon>Palaeoptera</taxon>
        <taxon>Ephemeroptera</taxon>
        <taxon>Pisciforma</taxon>
        <taxon>Baetidae</taxon>
        <taxon>Cloeon</taxon>
    </lineage>
</organism>
<evidence type="ECO:0000256" key="6">
    <source>
        <dbReference type="ARBA" id="ARBA00037948"/>
    </source>
</evidence>
<proteinExistence type="inferred from homology"/>
<dbReference type="InterPro" id="IPR012934">
    <property type="entry name" value="Znf_AD"/>
</dbReference>
<comment type="similarity">
    <text evidence="6">Belongs to the snail C2H2-type zinc-finger protein family.</text>
</comment>
<feature type="domain" description="C2H2-type" evidence="10">
    <location>
        <begin position="231"/>
        <end position="258"/>
    </location>
</feature>
<keyword evidence="2" id="KW-0677">Repeat</keyword>
<feature type="compositionally biased region" description="Acidic residues" evidence="9">
    <location>
        <begin position="156"/>
        <end position="167"/>
    </location>
</feature>
<evidence type="ECO:0000256" key="7">
    <source>
        <dbReference type="PROSITE-ProRule" id="PRU00042"/>
    </source>
</evidence>
<feature type="domain" description="C2H2-type" evidence="10">
    <location>
        <begin position="258"/>
        <end position="286"/>
    </location>
</feature>
<dbReference type="SUPFAM" id="SSF57667">
    <property type="entry name" value="beta-beta-alpha zinc fingers"/>
    <property type="match status" value="3"/>
</dbReference>
<evidence type="ECO:0000313" key="12">
    <source>
        <dbReference type="EMBL" id="CAB3383243.1"/>
    </source>
</evidence>
<dbReference type="Proteomes" id="UP000494165">
    <property type="component" value="Unassembled WGS sequence"/>
</dbReference>
<feature type="domain" description="C2H2-type" evidence="10">
    <location>
        <begin position="344"/>
        <end position="367"/>
    </location>
</feature>
<evidence type="ECO:0000259" key="10">
    <source>
        <dbReference type="PROSITE" id="PS50157"/>
    </source>
</evidence>
<dbReference type="EMBL" id="CADEPI010000301">
    <property type="protein sequence ID" value="CAB3383243.1"/>
    <property type="molecule type" value="Genomic_DNA"/>
</dbReference>
<keyword evidence="5" id="KW-0539">Nucleus</keyword>
<dbReference type="FunFam" id="3.30.160.60:FF:000446">
    <property type="entry name" value="Zinc finger protein"/>
    <property type="match status" value="4"/>
</dbReference>
<feature type="binding site" evidence="8">
    <location>
        <position position="9"/>
    </location>
    <ligand>
        <name>Zn(2+)</name>
        <dbReference type="ChEBI" id="CHEBI:29105"/>
    </ligand>
</feature>
<feature type="domain" description="C2H2-type" evidence="10">
    <location>
        <begin position="316"/>
        <end position="339"/>
    </location>
</feature>
<evidence type="ECO:0000256" key="5">
    <source>
        <dbReference type="ARBA" id="ARBA00023242"/>
    </source>
</evidence>
<evidence type="ECO:0000256" key="3">
    <source>
        <dbReference type="ARBA" id="ARBA00022771"/>
    </source>
</evidence>
<dbReference type="SMART" id="SM00355">
    <property type="entry name" value="ZnF_C2H2"/>
    <property type="match status" value="6"/>
</dbReference>
<feature type="compositionally biased region" description="Acidic residues" evidence="9">
    <location>
        <begin position="93"/>
        <end position="104"/>
    </location>
</feature>
<name>A0A8S1DHU0_9INSE</name>
<feature type="domain" description="C2H2-type" evidence="10">
    <location>
        <begin position="204"/>
        <end position="226"/>
    </location>
</feature>
<gene>
    <name evidence="12" type="ORF">CLODIP_2_CD07015</name>
</gene>
<feature type="binding site" evidence="8">
    <location>
        <position position="60"/>
    </location>
    <ligand>
        <name>Zn(2+)</name>
        <dbReference type="ChEBI" id="CHEBI:29105"/>
    </ligand>
</feature>
<feature type="region of interest" description="Disordered" evidence="9">
    <location>
        <begin position="90"/>
        <end position="197"/>
    </location>
</feature>
<dbReference type="Pfam" id="PF13894">
    <property type="entry name" value="zf-C2H2_4"/>
    <property type="match status" value="1"/>
</dbReference>
<dbReference type="OrthoDB" id="1095242at2759"/>
<dbReference type="Pfam" id="PF07776">
    <property type="entry name" value="zf-AD"/>
    <property type="match status" value="1"/>
</dbReference>
<evidence type="ECO:0000256" key="1">
    <source>
        <dbReference type="ARBA" id="ARBA00022723"/>
    </source>
</evidence>
<dbReference type="InterPro" id="IPR050527">
    <property type="entry name" value="Snail/Krueppel_Znf"/>
</dbReference>
<comment type="caution">
    <text evidence="12">The sequence shown here is derived from an EMBL/GenBank/DDBJ whole genome shotgun (WGS) entry which is preliminary data.</text>
</comment>
<dbReference type="InterPro" id="IPR013087">
    <property type="entry name" value="Znf_C2H2_type"/>
</dbReference>
<dbReference type="Gene3D" id="3.30.160.60">
    <property type="entry name" value="Classic Zinc Finger"/>
    <property type="match status" value="4"/>
</dbReference>
<feature type="binding site" evidence="8">
    <location>
        <position position="57"/>
    </location>
    <ligand>
        <name>Zn(2+)</name>
        <dbReference type="ChEBI" id="CHEBI:29105"/>
    </ligand>
</feature>
<evidence type="ECO:0000259" key="11">
    <source>
        <dbReference type="PROSITE" id="PS51915"/>
    </source>
</evidence>
<keyword evidence="1 8" id="KW-0479">Metal-binding</keyword>
<feature type="compositionally biased region" description="Basic and acidic residues" evidence="9">
    <location>
        <begin position="168"/>
        <end position="180"/>
    </location>
</feature>
<dbReference type="GO" id="GO:0000978">
    <property type="term" value="F:RNA polymerase II cis-regulatory region sequence-specific DNA binding"/>
    <property type="evidence" value="ECO:0007669"/>
    <property type="project" value="TreeGrafter"/>
</dbReference>
<feature type="binding site" evidence="8">
    <location>
        <position position="12"/>
    </location>
    <ligand>
        <name>Zn(2+)</name>
        <dbReference type="ChEBI" id="CHEBI:29105"/>
    </ligand>
</feature>
<feature type="domain" description="ZAD" evidence="11">
    <location>
        <begin position="7"/>
        <end position="84"/>
    </location>
</feature>
<feature type="domain" description="C2H2-type" evidence="10">
    <location>
        <begin position="288"/>
        <end position="315"/>
    </location>
</feature>
<dbReference type="PROSITE" id="PS00028">
    <property type="entry name" value="ZINC_FINGER_C2H2_1"/>
    <property type="match status" value="4"/>
</dbReference>
<evidence type="ECO:0008006" key="14">
    <source>
        <dbReference type="Google" id="ProtNLM"/>
    </source>
</evidence>
<evidence type="ECO:0000256" key="4">
    <source>
        <dbReference type="ARBA" id="ARBA00022833"/>
    </source>
</evidence>
<feature type="compositionally biased region" description="Basic residues" evidence="9">
    <location>
        <begin position="183"/>
        <end position="192"/>
    </location>
</feature>
<sequence length="371" mass="42800">MTSSVTDLCRLCGTDTFNIVRHHIFEAESLAKCIAKKIAECLPVNVTPQDRLPKHMCGECAYKLDLLSEFRDKAVKTEHLLESLVDGVKPEILENEEPDNDLGADDGFRSDSPDQPEPEVLIKEEDAEPRPERRPVRKAARKVGRPRGRKRKQTEIEPDTEEEVESEEAPKKAVKKEEAPPKVYRKRGRKPKNNKESPGWERPFVCHMCGRSYRSSSHLSGHFKVHLPPEFKCEFCGKQFVYKRHLGQHVERHLGVTHQCEVCGTHFSQSNSLSTHMRTLHSQIEKPLACVVCLKRFGRGEDLKRHMRIHTNEKPYACNLCQWKFTQSSQLRTHKMGKHGIMPHICDLCGQGFRNKPLFRHHCKEAHHKYI</sequence>
<dbReference type="PANTHER" id="PTHR24388">
    <property type="entry name" value="ZINC FINGER PROTEIN"/>
    <property type="match status" value="1"/>
</dbReference>
<feature type="compositionally biased region" description="Basic residues" evidence="9">
    <location>
        <begin position="135"/>
        <end position="152"/>
    </location>
</feature>
<reference evidence="12 13" key="1">
    <citation type="submission" date="2020-04" db="EMBL/GenBank/DDBJ databases">
        <authorList>
            <person name="Alioto T."/>
            <person name="Alioto T."/>
            <person name="Gomez Garrido J."/>
        </authorList>
    </citation>
    <scope>NUCLEOTIDE SEQUENCE [LARGE SCALE GENOMIC DNA]</scope>
</reference>
<dbReference type="PROSITE" id="PS51915">
    <property type="entry name" value="ZAD"/>
    <property type="match status" value="1"/>
</dbReference>
<evidence type="ECO:0000313" key="13">
    <source>
        <dbReference type="Proteomes" id="UP000494165"/>
    </source>
</evidence>
<dbReference type="GO" id="GO:0005634">
    <property type="term" value="C:nucleus"/>
    <property type="evidence" value="ECO:0007669"/>
    <property type="project" value="InterPro"/>
</dbReference>
<dbReference type="PANTHER" id="PTHR24388:SF53">
    <property type="entry name" value="CHORION TRANSCRIPTION FACTOR CF2-RELATED"/>
    <property type="match status" value="1"/>
</dbReference>
<keyword evidence="13" id="KW-1185">Reference proteome</keyword>
<dbReference type="Gene3D" id="3.40.1800.20">
    <property type="match status" value="1"/>
</dbReference>
<feature type="compositionally biased region" description="Basic and acidic residues" evidence="9">
    <location>
        <begin position="120"/>
        <end position="134"/>
    </location>
</feature>
<evidence type="ECO:0000256" key="9">
    <source>
        <dbReference type="SAM" id="MobiDB-lite"/>
    </source>
</evidence>
<dbReference type="GO" id="GO:0000981">
    <property type="term" value="F:DNA-binding transcription factor activity, RNA polymerase II-specific"/>
    <property type="evidence" value="ECO:0007669"/>
    <property type="project" value="TreeGrafter"/>
</dbReference>
<evidence type="ECO:0000256" key="2">
    <source>
        <dbReference type="ARBA" id="ARBA00022737"/>
    </source>
</evidence>
<dbReference type="InterPro" id="IPR036236">
    <property type="entry name" value="Znf_C2H2_sf"/>
</dbReference>
<dbReference type="SMART" id="SM00868">
    <property type="entry name" value="zf-AD"/>
    <property type="match status" value="1"/>
</dbReference>
<protein>
    <recommendedName>
        <fullName evidence="14">Protein krueppel</fullName>
    </recommendedName>
</protein>
<dbReference type="Pfam" id="PF00096">
    <property type="entry name" value="zf-C2H2"/>
    <property type="match status" value="4"/>
</dbReference>
<dbReference type="PROSITE" id="PS50157">
    <property type="entry name" value="ZINC_FINGER_C2H2_2"/>
    <property type="match status" value="6"/>
</dbReference>
<keyword evidence="3 7" id="KW-0863">Zinc-finger</keyword>
<accession>A0A8S1DHU0</accession>